<dbReference type="Gene3D" id="3.90.70.10">
    <property type="entry name" value="Cysteine proteinases"/>
    <property type="match status" value="1"/>
</dbReference>
<protein>
    <submittedName>
        <fullName evidence="2">Peptidase C39 family protein</fullName>
    </submittedName>
</protein>
<dbReference type="CDD" id="cd02549">
    <property type="entry name" value="Peptidase_C39A"/>
    <property type="match status" value="1"/>
</dbReference>
<accession>A0A3A4B881</accession>
<dbReference type="Pfam" id="PF13529">
    <property type="entry name" value="Peptidase_C39_2"/>
    <property type="match status" value="1"/>
</dbReference>
<evidence type="ECO:0000313" key="3">
    <source>
        <dbReference type="Proteomes" id="UP000265768"/>
    </source>
</evidence>
<name>A0A3A4B881_9ACTN</name>
<gene>
    <name evidence="2" type="ORF">D5H75_22350</name>
</gene>
<dbReference type="AlphaFoldDB" id="A0A3A4B881"/>
<evidence type="ECO:0000313" key="2">
    <source>
        <dbReference type="EMBL" id="RJL30328.1"/>
    </source>
</evidence>
<dbReference type="InterPro" id="IPR039564">
    <property type="entry name" value="Peptidase_C39-like"/>
</dbReference>
<dbReference type="OrthoDB" id="9789941at2"/>
<dbReference type="Proteomes" id="UP000265768">
    <property type="component" value="Unassembled WGS sequence"/>
</dbReference>
<dbReference type="RefSeq" id="WP_119928474.1">
    <property type="nucleotide sequence ID" value="NZ_QZEY01000009.1"/>
</dbReference>
<evidence type="ECO:0000259" key="1">
    <source>
        <dbReference type="Pfam" id="PF13529"/>
    </source>
</evidence>
<dbReference type="EMBL" id="QZEY01000009">
    <property type="protein sequence ID" value="RJL30328.1"/>
    <property type="molecule type" value="Genomic_DNA"/>
</dbReference>
<comment type="caution">
    <text evidence="2">The sequence shown here is derived from an EMBL/GenBank/DDBJ whole genome shotgun (WGS) entry which is preliminary data.</text>
</comment>
<dbReference type="InterPro" id="IPR039563">
    <property type="entry name" value="Peptidase_C39_single_dom"/>
</dbReference>
<feature type="domain" description="Peptidase C39-like" evidence="1">
    <location>
        <begin position="192"/>
        <end position="329"/>
    </location>
</feature>
<keyword evidence="3" id="KW-1185">Reference proteome</keyword>
<reference evidence="2 3" key="1">
    <citation type="submission" date="2018-09" db="EMBL/GenBank/DDBJ databases">
        <title>YIM 75507 draft genome.</title>
        <authorList>
            <person name="Tang S."/>
            <person name="Feng Y."/>
        </authorList>
    </citation>
    <scope>NUCLEOTIDE SEQUENCE [LARGE SCALE GENOMIC DNA]</scope>
    <source>
        <strain evidence="2 3">YIM 75507</strain>
    </source>
</reference>
<proteinExistence type="predicted"/>
<sequence length="382" mass="41178">MSAQPTTASIVLHRFSGLPAYGEAEGLAEYLDPFGGGSRTWEVARWTGEECEIGFPATELVPSWIADTPGGTWIEVGLRARTVDDTLTKWYVLGRWTSGDAVHRTTLPGQGDADGDVAVDTFVAVRPVVSYRLRVTAHRLVGARAWPRLRSLRVMASAVHHPAPVPVSPPGPAAGLELAVPCRSQKVHAGHFPQWDGGGDNWCSPASVTMVLEYWGRRPDPAELTWIDPGDPHPAVDHAARHMYDHGYQGTGNWPFSTAYAGGFGLDAFVTRLRSLTEVESFIAAGIPVITSQAFREHELPGSGYSTSGHIMVVTGFTAAGDVIANDPAAPDDATVRRVYPRAAFENVWLRSSGSGGIVYIVRPPEIPLPPLDSVSEQEDSR</sequence>
<organism evidence="2 3">
    <name type="scientific">Bailinhaonella thermotolerans</name>
    <dbReference type="NCBI Taxonomy" id="1070861"/>
    <lineage>
        <taxon>Bacteria</taxon>
        <taxon>Bacillati</taxon>
        <taxon>Actinomycetota</taxon>
        <taxon>Actinomycetes</taxon>
        <taxon>Streptosporangiales</taxon>
        <taxon>Streptosporangiaceae</taxon>
        <taxon>Bailinhaonella</taxon>
    </lineage>
</organism>